<evidence type="ECO:0000259" key="1">
    <source>
        <dbReference type="PROSITE" id="PS50943"/>
    </source>
</evidence>
<feature type="domain" description="HTH cro/C1-type" evidence="1">
    <location>
        <begin position="17"/>
        <end position="71"/>
    </location>
</feature>
<sequence>MPSAESEAYVRRLIDLLRHARTEAGLSQQKLAALSGVDLGVISRAERHERIPGLAALRDLAIALQLDWGQLCSQASHGQGK</sequence>
<name>A0A975G6Y7_9BACT</name>
<evidence type="ECO:0000313" key="2">
    <source>
        <dbReference type="EMBL" id="QUE49901.1"/>
    </source>
</evidence>
<keyword evidence="3" id="KW-1185">Reference proteome</keyword>
<dbReference type="InterPro" id="IPR010982">
    <property type="entry name" value="Lambda_DNA-bd_dom_sf"/>
</dbReference>
<proteinExistence type="predicted"/>
<dbReference type="KEGG" id="lamb:KBB96_13610"/>
<dbReference type="InterPro" id="IPR001387">
    <property type="entry name" value="Cro/C1-type_HTH"/>
</dbReference>
<dbReference type="SUPFAM" id="SSF47413">
    <property type="entry name" value="lambda repressor-like DNA-binding domains"/>
    <property type="match status" value="1"/>
</dbReference>
<dbReference type="CDD" id="cd00093">
    <property type="entry name" value="HTH_XRE"/>
    <property type="match status" value="1"/>
</dbReference>
<dbReference type="SMART" id="SM00530">
    <property type="entry name" value="HTH_XRE"/>
    <property type="match status" value="1"/>
</dbReference>
<dbReference type="GO" id="GO:0003677">
    <property type="term" value="F:DNA binding"/>
    <property type="evidence" value="ECO:0007669"/>
    <property type="project" value="InterPro"/>
</dbReference>
<gene>
    <name evidence="2" type="ORF">KBB96_13610</name>
</gene>
<reference evidence="2" key="1">
    <citation type="submission" date="2021-04" db="EMBL/GenBank/DDBJ databases">
        <title>Luteolibacter sp. 32A isolated from the skin of an Anderson's salamander (Ambystoma andersonii).</title>
        <authorList>
            <person name="Spergser J."/>
            <person name="Busse H.-J."/>
        </authorList>
    </citation>
    <scope>NUCLEOTIDE SEQUENCE</scope>
    <source>
        <strain evidence="2">32A</strain>
    </source>
</reference>
<protein>
    <submittedName>
        <fullName evidence="2">Helix-turn-helix transcriptional regulator</fullName>
    </submittedName>
</protein>
<evidence type="ECO:0000313" key="3">
    <source>
        <dbReference type="Proteomes" id="UP000676169"/>
    </source>
</evidence>
<dbReference type="Gene3D" id="1.10.260.40">
    <property type="entry name" value="lambda repressor-like DNA-binding domains"/>
    <property type="match status" value="1"/>
</dbReference>
<dbReference type="Pfam" id="PF01381">
    <property type="entry name" value="HTH_3"/>
    <property type="match status" value="1"/>
</dbReference>
<accession>A0A975G6Y7</accession>
<organism evidence="2 3">
    <name type="scientific">Luteolibacter ambystomatis</name>
    <dbReference type="NCBI Taxonomy" id="2824561"/>
    <lineage>
        <taxon>Bacteria</taxon>
        <taxon>Pseudomonadati</taxon>
        <taxon>Verrucomicrobiota</taxon>
        <taxon>Verrucomicrobiia</taxon>
        <taxon>Verrucomicrobiales</taxon>
        <taxon>Verrucomicrobiaceae</taxon>
        <taxon>Luteolibacter</taxon>
    </lineage>
</organism>
<dbReference type="Proteomes" id="UP000676169">
    <property type="component" value="Chromosome"/>
</dbReference>
<dbReference type="EMBL" id="CP073100">
    <property type="protein sequence ID" value="QUE49901.1"/>
    <property type="molecule type" value="Genomic_DNA"/>
</dbReference>
<dbReference type="PROSITE" id="PS50943">
    <property type="entry name" value="HTH_CROC1"/>
    <property type="match status" value="1"/>
</dbReference>
<dbReference type="RefSeq" id="WP_211629990.1">
    <property type="nucleotide sequence ID" value="NZ_CP073100.1"/>
</dbReference>
<dbReference type="AlphaFoldDB" id="A0A975G6Y7"/>